<dbReference type="InterPro" id="IPR016161">
    <property type="entry name" value="Ald_DH/histidinol_DH"/>
</dbReference>
<dbReference type="InterPro" id="IPR016163">
    <property type="entry name" value="Ald_DH_C"/>
</dbReference>
<evidence type="ECO:0000256" key="1">
    <source>
        <dbReference type="ARBA" id="ARBA00009986"/>
    </source>
</evidence>
<dbReference type="FunFam" id="3.40.605.10:FF:000007">
    <property type="entry name" value="NAD/NADP-dependent betaine aldehyde dehydrogenase"/>
    <property type="match status" value="1"/>
</dbReference>
<evidence type="ECO:0000313" key="6">
    <source>
        <dbReference type="EMBL" id="TXK12469.1"/>
    </source>
</evidence>
<gene>
    <name evidence="6" type="ORF">FVP77_03045</name>
</gene>
<protein>
    <submittedName>
        <fullName evidence="6">Aldehyde dehydrogenase family protein</fullName>
    </submittedName>
</protein>
<evidence type="ECO:0000256" key="4">
    <source>
        <dbReference type="RuleBase" id="RU003345"/>
    </source>
</evidence>
<dbReference type="RefSeq" id="WP_147893196.1">
    <property type="nucleotide sequence ID" value="NZ_BAAANR010000001.1"/>
</dbReference>
<dbReference type="Gene3D" id="3.40.605.10">
    <property type="entry name" value="Aldehyde Dehydrogenase, Chain A, domain 1"/>
    <property type="match status" value="1"/>
</dbReference>
<dbReference type="PROSITE" id="PS00687">
    <property type="entry name" value="ALDEHYDE_DEHYDR_GLU"/>
    <property type="match status" value="1"/>
</dbReference>
<dbReference type="InterPro" id="IPR016162">
    <property type="entry name" value="Ald_DH_N"/>
</dbReference>
<dbReference type="Gene3D" id="3.40.309.10">
    <property type="entry name" value="Aldehyde Dehydrogenase, Chain A, domain 2"/>
    <property type="match status" value="1"/>
</dbReference>
<dbReference type="GO" id="GO:0016620">
    <property type="term" value="F:oxidoreductase activity, acting on the aldehyde or oxo group of donors, NAD or NADP as acceptor"/>
    <property type="evidence" value="ECO:0007669"/>
    <property type="project" value="InterPro"/>
</dbReference>
<evidence type="ECO:0000259" key="5">
    <source>
        <dbReference type="Pfam" id="PF00171"/>
    </source>
</evidence>
<keyword evidence="7" id="KW-1185">Reference proteome</keyword>
<proteinExistence type="inferred from homology"/>
<dbReference type="Proteomes" id="UP000321034">
    <property type="component" value="Unassembled WGS sequence"/>
</dbReference>
<accession>A0A5C8I2A5</accession>
<comment type="caution">
    <text evidence="6">The sequence shown here is derived from an EMBL/GenBank/DDBJ whole genome shotgun (WGS) entry which is preliminary data.</text>
</comment>
<sequence>MTSTADAYDTTPEDLAGWLRSLDLAQTVGGIDIAGAGAADVVYPVTEEVIARAPMGDPETADAAIAAAATAFATWARTPWAERRAALQRFADALERDAVELATVVTAETGRPLRRALGEVFGGAIYVRTVAAVPPFEKTVPHPRSRIRMNHRPLGVVAAIAPWNGPVILAVVKIATALLAGNTIVLKPSEFSPLSALLFGRIGREAFPPGVCNIVTGGPEVGARLTSHPAVAKISFTGSTATGRRIGQTAAGNLARATLELGGNDPAIVLPDADLEQFVEVTTQMSLANAGAFCSAIKRAYVHEDVLDEVVDRFDARLRRLTWGDAFDRATDLTPVQNRPQYERVLGFVDDAVAAGGTLHGTGRHPMTRGYFVEPSVVTGLARDHRLVVEEQFGPILPLLPFRDLDDVVAEADSGPYGLGASVWSADEDRAVDIAESLQVGTVWVNQHGAFEAGIPMPMAKDSGLGIDYAEYGVAEHSQAVVINIA</sequence>
<comment type="similarity">
    <text evidence="1 4">Belongs to the aldehyde dehydrogenase family.</text>
</comment>
<evidence type="ECO:0000313" key="7">
    <source>
        <dbReference type="Proteomes" id="UP000321034"/>
    </source>
</evidence>
<feature type="active site" evidence="3">
    <location>
        <position position="260"/>
    </location>
</feature>
<dbReference type="InterPro" id="IPR029510">
    <property type="entry name" value="Ald_DH_CS_GLU"/>
</dbReference>
<evidence type="ECO:0000256" key="2">
    <source>
        <dbReference type="ARBA" id="ARBA00023002"/>
    </source>
</evidence>
<feature type="domain" description="Aldehyde dehydrogenase" evidence="5">
    <location>
        <begin position="39"/>
        <end position="480"/>
    </location>
</feature>
<organism evidence="6 7">
    <name type="scientific">Microbacterium hatanonis</name>
    <dbReference type="NCBI Taxonomy" id="404366"/>
    <lineage>
        <taxon>Bacteria</taxon>
        <taxon>Bacillati</taxon>
        <taxon>Actinomycetota</taxon>
        <taxon>Actinomycetes</taxon>
        <taxon>Micrococcales</taxon>
        <taxon>Microbacteriaceae</taxon>
        <taxon>Microbacterium</taxon>
    </lineage>
</organism>
<dbReference type="AlphaFoldDB" id="A0A5C8I2A5"/>
<dbReference type="SUPFAM" id="SSF53720">
    <property type="entry name" value="ALDH-like"/>
    <property type="match status" value="1"/>
</dbReference>
<dbReference type="OrthoDB" id="6882680at2"/>
<keyword evidence="2 4" id="KW-0560">Oxidoreductase</keyword>
<dbReference type="PANTHER" id="PTHR11699">
    <property type="entry name" value="ALDEHYDE DEHYDROGENASE-RELATED"/>
    <property type="match status" value="1"/>
</dbReference>
<reference evidence="6 7" key="1">
    <citation type="submission" date="2019-08" db="EMBL/GenBank/DDBJ databases">
        <authorList>
            <person name="Dong K."/>
        </authorList>
    </citation>
    <scope>NUCLEOTIDE SEQUENCE [LARGE SCALE GENOMIC DNA]</scope>
    <source>
        <strain evidence="6 7">JCM14558</strain>
    </source>
</reference>
<evidence type="ECO:0000256" key="3">
    <source>
        <dbReference type="PROSITE-ProRule" id="PRU10007"/>
    </source>
</evidence>
<dbReference type="Pfam" id="PF00171">
    <property type="entry name" value="Aldedh"/>
    <property type="match status" value="1"/>
</dbReference>
<dbReference type="EMBL" id="VRSV01000001">
    <property type="protein sequence ID" value="TXK12469.1"/>
    <property type="molecule type" value="Genomic_DNA"/>
</dbReference>
<name>A0A5C8I2A5_9MICO</name>
<dbReference type="InterPro" id="IPR015590">
    <property type="entry name" value="Aldehyde_DH_dom"/>
</dbReference>